<dbReference type="CDD" id="cd04335">
    <property type="entry name" value="PrdX_deacylase"/>
    <property type="match status" value="1"/>
</dbReference>
<dbReference type="Pfam" id="PF04073">
    <property type="entry name" value="tRNA_edit"/>
    <property type="match status" value="1"/>
</dbReference>
<organism evidence="4 5">
    <name type="scientific">Streptococcus oricebi</name>
    <dbReference type="NCBI Taxonomy" id="1547447"/>
    <lineage>
        <taxon>Bacteria</taxon>
        <taxon>Bacillati</taxon>
        <taxon>Bacillota</taxon>
        <taxon>Bacilli</taxon>
        <taxon>Lactobacillales</taxon>
        <taxon>Streptococcaceae</taxon>
        <taxon>Streptococcus</taxon>
    </lineage>
</organism>
<comment type="similarity">
    <text evidence="1">Belongs to the PRORSD1 family.</text>
</comment>
<sequence>MTNEEWIYAKLDEMGIVYERLDHEPIMSVIEAAEKGIVLPGCQVKNLFLRNKKGRRFYLVILPDEKIADLKQLAELLGEKGLSFASDERLEELLEVKPGAVTPFGLAFDRDKKVQVIIDETVPLDAQVGFHPFVNTTTLNIAYSDLLRFLDWTGHEVRRLNC</sequence>
<comment type="caution">
    <text evidence="4">The sequence shown here is derived from an EMBL/GenBank/DDBJ whole genome shotgun (WGS) entry which is preliminary data.</text>
</comment>
<evidence type="ECO:0000313" key="4">
    <source>
        <dbReference type="EMBL" id="MBP2623669.1"/>
    </source>
</evidence>
<dbReference type="SUPFAM" id="SSF55826">
    <property type="entry name" value="YbaK/ProRS associated domain"/>
    <property type="match status" value="1"/>
</dbReference>
<dbReference type="PANTHER" id="PTHR31423:SF3">
    <property type="entry name" value="PROLYL-TRNA SYNTHETASE ASSOCIATED DOMAIN-CONTAINING PROTEIN 1-RELATED"/>
    <property type="match status" value="1"/>
</dbReference>
<keyword evidence="2" id="KW-0648">Protein biosynthesis</keyword>
<gene>
    <name evidence="4" type="ORF">C4K46_06910</name>
</gene>
<dbReference type="Gene3D" id="3.90.960.10">
    <property type="entry name" value="YbaK/aminoacyl-tRNA synthetase-associated domain"/>
    <property type="match status" value="1"/>
</dbReference>
<protein>
    <submittedName>
        <fullName evidence="4">Prolyl-tRNA editing protein</fullName>
    </submittedName>
</protein>
<dbReference type="EMBL" id="PRDG01000004">
    <property type="protein sequence ID" value="MBP2623669.1"/>
    <property type="molecule type" value="Genomic_DNA"/>
</dbReference>
<accession>A0ABS5B4D1</accession>
<proteinExistence type="inferred from homology"/>
<dbReference type="InterPro" id="IPR007214">
    <property type="entry name" value="YbaK/aa-tRNA-synth-assoc-dom"/>
</dbReference>
<reference evidence="4 5" key="1">
    <citation type="submission" date="2018-02" db="EMBL/GenBank/DDBJ databases">
        <title>Draft genome sequence of Streptococcus oricebi CCUG 70868T type strain.</title>
        <authorList>
            <person name="Mendez V."/>
            <person name="Salva-Serra F."/>
            <person name="Jaen-Luchoro D."/>
            <person name="Gonzales-Siles L."/>
            <person name="Karlsson R."/>
            <person name="Engstrom-Jakobsson H."/>
            <person name="Busquets A."/>
            <person name="Gomila M."/>
            <person name="Pineiro-Iglesias B."/>
            <person name="Bennasar-Figueras A."/>
            <person name="Seeger M."/>
            <person name="Moore E."/>
        </authorList>
    </citation>
    <scope>NUCLEOTIDE SEQUENCE [LARGE SCALE GENOMIC DNA]</scope>
    <source>
        <strain evidence="4 5">CCUG 70868</strain>
    </source>
</reference>
<keyword evidence="5" id="KW-1185">Reference proteome</keyword>
<name>A0ABS5B4D1_9STRE</name>
<dbReference type="RefSeq" id="WP_209628176.1">
    <property type="nucleotide sequence ID" value="NZ_PRDG01000004.1"/>
</dbReference>
<dbReference type="InterPro" id="IPR040285">
    <property type="entry name" value="ProX/PRXD1"/>
</dbReference>
<dbReference type="Proteomes" id="UP001519296">
    <property type="component" value="Unassembled WGS sequence"/>
</dbReference>
<dbReference type="InterPro" id="IPR036754">
    <property type="entry name" value="YbaK/aa-tRNA-synt-asso_dom_sf"/>
</dbReference>
<evidence type="ECO:0000259" key="3">
    <source>
        <dbReference type="Pfam" id="PF04073"/>
    </source>
</evidence>
<evidence type="ECO:0000313" key="5">
    <source>
        <dbReference type="Proteomes" id="UP001519296"/>
    </source>
</evidence>
<evidence type="ECO:0000256" key="2">
    <source>
        <dbReference type="ARBA" id="ARBA00022917"/>
    </source>
</evidence>
<feature type="domain" description="YbaK/aminoacyl-tRNA synthetase-associated" evidence="3">
    <location>
        <begin position="23"/>
        <end position="149"/>
    </location>
</feature>
<dbReference type="PANTHER" id="PTHR31423">
    <property type="entry name" value="YBAK DOMAIN-CONTAINING PROTEIN"/>
    <property type="match status" value="1"/>
</dbReference>
<evidence type="ECO:0000256" key="1">
    <source>
        <dbReference type="ARBA" id="ARBA00010201"/>
    </source>
</evidence>